<dbReference type="Gene3D" id="3.20.20.80">
    <property type="entry name" value="Glycosidases"/>
    <property type="match status" value="2"/>
</dbReference>
<comment type="similarity">
    <text evidence="1 2">Belongs to the glycosyl hydrolase 1 family.</text>
</comment>
<dbReference type="Pfam" id="PF00232">
    <property type="entry name" value="Glyco_hydro_1"/>
    <property type="match status" value="1"/>
</dbReference>
<accession>A0A453DNF2</accession>
<evidence type="ECO:0000256" key="2">
    <source>
        <dbReference type="RuleBase" id="RU003690"/>
    </source>
</evidence>
<dbReference type="AlphaFoldDB" id="A0A453DNF2"/>
<proteinExistence type="inferred from homology"/>
<dbReference type="PANTHER" id="PTHR10353">
    <property type="entry name" value="GLYCOSYL HYDROLASE"/>
    <property type="match status" value="1"/>
</dbReference>
<reference evidence="4" key="1">
    <citation type="journal article" date="2014" name="Science">
        <title>Ancient hybridizations among the ancestral genomes of bread wheat.</title>
        <authorList>
            <consortium name="International Wheat Genome Sequencing Consortium,"/>
            <person name="Marcussen T."/>
            <person name="Sandve S.R."/>
            <person name="Heier L."/>
            <person name="Spannagl M."/>
            <person name="Pfeifer M."/>
            <person name="Jakobsen K.S."/>
            <person name="Wulff B.B."/>
            <person name="Steuernagel B."/>
            <person name="Mayer K.F."/>
            <person name="Olsen O.A."/>
        </authorList>
    </citation>
    <scope>NUCLEOTIDE SEQUENCE [LARGE SCALE GENOMIC DNA]</scope>
    <source>
        <strain evidence="4">cv. AL8/78</strain>
    </source>
</reference>
<reference evidence="3" key="3">
    <citation type="journal article" date="2017" name="Nature">
        <title>Genome sequence of the progenitor of the wheat D genome Aegilops tauschii.</title>
        <authorList>
            <person name="Luo M.C."/>
            <person name="Gu Y.Q."/>
            <person name="Puiu D."/>
            <person name="Wang H."/>
            <person name="Twardziok S.O."/>
            <person name="Deal K.R."/>
            <person name="Huo N."/>
            <person name="Zhu T."/>
            <person name="Wang L."/>
            <person name="Wang Y."/>
            <person name="McGuire P.E."/>
            <person name="Liu S."/>
            <person name="Long H."/>
            <person name="Ramasamy R.K."/>
            <person name="Rodriguez J.C."/>
            <person name="Van S.L."/>
            <person name="Yuan L."/>
            <person name="Wang Z."/>
            <person name="Xia Z."/>
            <person name="Xiao L."/>
            <person name="Anderson O.D."/>
            <person name="Ouyang S."/>
            <person name="Liang Y."/>
            <person name="Zimin A.V."/>
            <person name="Pertea G."/>
            <person name="Qi P."/>
            <person name="Bennetzen J.L."/>
            <person name="Dai X."/>
            <person name="Dawson M.W."/>
            <person name="Muller H.G."/>
            <person name="Kugler K."/>
            <person name="Rivarola-Duarte L."/>
            <person name="Spannagl M."/>
            <person name="Mayer K.F.X."/>
            <person name="Lu F.H."/>
            <person name="Bevan M.W."/>
            <person name="Leroy P."/>
            <person name="Li P."/>
            <person name="You F.M."/>
            <person name="Sun Q."/>
            <person name="Liu Z."/>
            <person name="Lyons E."/>
            <person name="Wicker T."/>
            <person name="Salzberg S.L."/>
            <person name="Devos K.M."/>
            <person name="Dvorak J."/>
        </authorList>
    </citation>
    <scope>NUCLEOTIDE SEQUENCE [LARGE SCALE GENOMIC DNA]</scope>
    <source>
        <strain evidence="3">cv. AL8/78</strain>
    </source>
</reference>
<name>A0A453DNF2_AEGTS</name>
<reference evidence="3" key="4">
    <citation type="submission" date="2019-03" db="UniProtKB">
        <authorList>
            <consortium name="EnsemblPlants"/>
        </authorList>
    </citation>
    <scope>IDENTIFICATION</scope>
</reference>
<protein>
    <submittedName>
        <fullName evidence="3">Uncharacterized protein</fullName>
    </submittedName>
</protein>
<dbReference type="Gramene" id="AET3Gv20009500.2">
    <property type="protein sequence ID" value="AET3Gv20009500.2"/>
    <property type="gene ID" value="AET3Gv20009500"/>
</dbReference>
<dbReference type="InterPro" id="IPR001360">
    <property type="entry name" value="Glyco_hydro_1"/>
</dbReference>
<organism evidence="3 4">
    <name type="scientific">Aegilops tauschii subsp. strangulata</name>
    <name type="common">Goatgrass</name>
    <dbReference type="NCBI Taxonomy" id="200361"/>
    <lineage>
        <taxon>Eukaryota</taxon>
        <taxon>Viridiplantae</taxon>
        <taxon>Streptophyta</taxon>
        <taxon>Embryophyta</taxon>
        <taxon>Tracheophyta</taxon>
        <taxon>Spermatophyta</taxon>
        <taxon>Magnoliopsida</taxon>
        <taxon>Liliopsida</taxon>
        <taxon>Poales</taxon>
        <taxon>Poaceae</taxon>
        <taxon>BOP clade</taxon>
        <taxon>Pooideae</taxon>
        <taxon>Triticodae</taxon>
        <taxon>Triticeae</taxon>
        <taxon>Triticinae</taxon>
        <taxon>Aegilops</taxon>
    </lineage>
</organism>
<dbReference type="SUPFAM" id="SSF51445">
    <property type="entry name" value="(Trans)glycosidases"/>
    <property type="match status" value="1"/>
</dbReference>
<reference evidence="3" key="5">
    <citation type="journal article" date="2021" name="G3 (Bethesda)">
        <title>Aegilops tauschii genome assembly Aet v5.0 features greater sequence contiguity and improved annotation.</title>
        <authorList>
            <person name="Wang L."/>
            <person name="Zhu T."/>
            <person name="Rodriguez J.C."/>
            <person name="Deal K.R."/>
            <person name="Dubcovsky J."/>
            <person name="McGuire P.E."/>
            <person name="Lux T."/>
            <person name="Spannagl M."/>
            <person name="Mayer K.F.X."/>
            <person name="Baldrich P."/>
            <person name="Meyers B.C."/>
            <person name="Huo N."/>
            <person name="Gu Y.Q."/>
            <person name="Zhou H."/>
            <person name="Devos K.M."/>
            <person name="Bennetzen J.L."/>
            <person name="Unver T."/>
            <person name="Budak H."/>
            <person name="Gulick P.J."/>
            <person name="Galiba G."/>
            <person name="Kalapos B."/>
            <person name="Nelson D.R."/>
            <person name="Li P."/>
            <person name="You F.M."/>
            <person name="Luo M.C."/>
            <person name="Dvorak J."/>
        </authorList>
    </citation>
    <scope>NUCLEOTIDE SEQUENCE [LARGE SCALE GENOMIC DNA]</scope>
    <source>
        <strain evidence="3">cv. AL8/78</strain>
    </source>
</reference>
<evidence type="ECO:0000313" key="4">
    <source>
        <dbReference type="Proteomes" id="UP000015105"/>
    </source>
</evidence>
<reference evidence="4" key="2">
    <citation type="journal article" date="2017" name="Nat. Plants">
        <title>The Aegilops tauschii genome reveals multiple impacts of transposons.</title>
        <authorList>
            <person name="Zhao G."/>
            <person name="Zou C."/>
            <person name="Li K."/>
            <person name="Wang K."/>
            <person name="Li T."/>
            <person name="Gao L."/>
            <person name="Zhang X."/>
            <person name="Wang H."/>
            <person name="Yang Z."/>
            <person name="Liu X."/>
            <person name="Jiang W."/>
            <person name="Mao L."/>
            <person name="Kong X."/>
            <person name="Jiao Y."/>
            <person name="Jia J."/>
        </authorList>
    </citation>
    <scope>NUCLEOTIDE SEQUENCE [LARGE SCALE GENOMIC DNA]</scope>
    <source>
        <strain evidence="4">cv. AL8/78</strain>
    </source>
</reference>
<evidence type="ECO:0000256" key="1">
    <source>
        <dbReference type="ARBA" id="ARBA00010838"/>
    </source>
</evidence>
<dbReference type="EnsemblPlants" id="AET3Gv20009500.2">
    <property type="protein sequence ID" value="AET3Gv20009500.2"/>
    <property type="gene ID" value="AET3Gv20009500"/>
</dbReference>
<dbReference type="GO" id="GO:0005975">
    <property type="term" value="P:carbohydrate metabolic process"/>
    <property type="evidence" value="ECO:0007669"/>
    <property type="project" value="InterPro"/>
</dbReference>
<dbReference type="Proteomes" id="UP000015105">
    <property type="component" value="Chromosome 3D"/>
</dbReference>
<dbReference type="PANTHER" id="PTHR10353:SF28">
    <property type="entry name" value="BETA-GLUCOSIDASE 44"/>
    <property type="match status" value="1"/>
</dbReference>
<evidence type="ECO:0000313" key="3">
    <source>
        <dbReference type="EnsemblPlants" id="AET3Gv20009500.2"/>
    </source>
</evidence>
<keyword evidence="4" id="KW-1185">Reference proteome</keyword>
<sequence>QYHWLNPEIHDAGGLSRQGFPEGFVFGTATSAYQVEGMAEQGGRGPSIWDAFIKIPGTIPGNGTADVAVDEYHRYKEDVDIMKNMGFDAYRFSISWSRIFPDGTGKVNWEGVDYYNRLIDYMLQQDYADFCFKVFGDRVKNWFTFNEPRCVAALGYDIGLHAPGRCSQCSAGGDSTTEPYLAAHHLILSHAAAVRRYRDKYQHHQKGRIGILLDFVWYEPLSNSNADQAAAQRARDFHLGWFLDPIIHGHYPFTMLEIVKDRLPRFSDDESRMVKGSIDYVGINQYTSFYMKDNGTWNLTPVSYQDDWHVEFVFKRNGVLIGAHVSAALDYSLYLVDG</sequence>
<dbReference type="InterPro" id="IPR017853">
    <property type="entry name" value="GH"/>
</dbReference>
<dbReference type="GO" id="GO:0008422">
    <property type="term" value="F:beta-glucosidase activity"/>
    <property type="evidence" value="ECO:0007669"/>
    <property type="project" value="TreeGrafter"/>
</dbReference>